<evidence type="ECO:0000256" key="1">
    <source>
        <dbReference type="SAM" id="MobiDB-lite"/>
    </source>
</evidence>
<feature type="region of interest" description="Disordered" evidence="1">
    <location>
        <begin position="1"/>
        <end position="31"/>
    </location>
</feature>
<gene>
    <name evidence="2" type="ORF">F511_20087</name>
</gene>
<evidence type="ECO:0000313" key="3">
    <source>
        <dbReference type="Proteomes" id="UP000250235"/>
    </source>
</evidence>
<name>A0A2Z7BRC5_9LAMI</name>
<keyword evidence="3" id="KW-1185">Reference proteome</keyword>
<dbReference type="Proteomes" id="UP000250235">
    <property type="component" value="Unassembled WGS sequence"/>
</dbReference>
<proteinExistence type="predicted"/>
<dbReference type="AlphaFoldDB" id="A0A2Z7BRC5"/>
<accession>A0A2Z7BRC5</accession>
<protein>
    <submittedName>
        <fullName evidence="2">Uncharacterized protein</fullName>
    </submittedName>
</protein>
<feature type="compositionally biased region" description="Polar residues" evidence="1">
    <location>
        <begin position="8"/>
        <end position="19"/>
    </location>
</feature>
<sequence>MTKKLRSLNWNSRDVQTNPADDIQADPSRSKSSLEIHIRAELKAEELYRIRRAELSYEVQISLAYNSSDGASI</sequence>
<reference evidence="2 3" key="1">
    <citation type="journal article" date="2015" name="Proc. Natl. Acad. Sci. U.S.A.">
        <title>The resurrection genome of Boea hygrometrica: A blueprint for survival of dehydration.</title>
        <authorList>
            <person name="Xiao L."/>
            <person name="Yang G."/>
            <person name="Zhang L."/>
            <person name="Yang X."/>
            <person name="Zhao S."/>
            <person name="Ji Z."/>
            <person name="Zhou Q."/>
            <person name="Hu M."/>
            <person name="Wang Y."/>
            <person name="Chen M."/>
            <person name="Xu Y."/>
            <person name="Jin H."/>
            <person name="Xiao X."/>
            <person name="Hu G."/>
            <person name="Bao F."/>
            <person name="Hu Y."/>
            <person name="Wan P."/>
            <person name="Li L."/>
            <person name="Deng X."/>
            <person name="Kuang T."/>
            <person name="Xiang C."/>
            <person name="Zhu J.K."/>
            <person name="Oliver M.J."/>
            <person name="He Y."/>
        </authorList>
    </citation>
    <scope>NUCLEOTIDE SEQUENCE [LARGE SCALE GENOMIC DNA]</scope>
    <source>
        <strain evidence="3">cv. XS01</strain>
    </source>
</reference>
<dbReference type="EMBL" id="KV003915">
    <property type="protein sequence ID" value="KZV36188.1"/>
    <property type="molecule type" value="Genomic_DNA"/>
</dbReference>
<organism evidence="2 3">
    <name type="scientific">Dorcoceras hygrometricum</name>
    <dbReference type="NCBI Taxonomy" id="472368"/>
    <lineage>
        <taxon>Eukaryota</taxon>
        <taxon>Viridiplantae</taxon>
        <taxon>Streptophyta</taxon>
        <taxon>Embryophyta</taxon>
        <taxon>Tracheophyta</taxon>
        <taxon>Spermatophyta</taxon>
        <taxon>Magnoliopsida</taxon>
        <taxon>eudicotyledons</taxon>
        <taxon>Gunneridae</taxon>
        <taxon>Pentapetalae</taxon>
        <taxon>asterids</taxon>
        <taxon>lamiids</taxon>
        <taxon>Lamiales</taxon>
        <taxon>Gesneriaceae</taxon>
        <taxon>Didymocarpoideae</taxon>
        <taxon>Trichosporeae</taxon>
        <taxon>Loxocarpinae</taxon>
        <taxon>Dorcoceras</taxon>
    </lineage>
</organism>
<evidence type="ECO:0000313" key="2">
    <source>
        <dbReference type="EMBL" id="KZV36188.1"/>
    </source>
</evidence>